<feature type="region of interest" description="Disordered" evidence="9">
    <location>
        <begin position="1"/>
        <end position="55"/>
    </location>
</feature>
<dbReference type="OrthoDB" id="9986677at2759"/>
<feature type="transmembrane region" description="Helical" evidence="10">
    <location>
        <begin position="488"/>
        <end position="509"/>
    </location>
</feature>
<dbReference type="PANTHER" id="PTHR22601">
    <property type="entry name" value="ISP4 LIKE PROTEIN"/>
    <property type="match status" value="1"/>
</dbReference>
<feature type="transmembrane region" description="Helical" evidence="10">
    <location>
        <begin position="110"/>
        <end position="129"/>
    </location>
</feature>
<feature type="transmembrane region" description="Helical" evidence="10">
    <location>
        <begin position="334"/>
        <end position="353"/>
    </location>
</feature>
<protein>
    <submittedName>
        <fullName evidence="11">OPT superfamily oligopeptide transporter</fullName>
    </submittedName>
</protein>
<evidence type="ECO:0000256" key="3">
    <source>
        <dbReference type="ARBA" id="ARBA00022448"/>
    </source>
</evidence>
<evidence type="ECO:0000256" key="6">
    <source>
        <dbReference type="ARBA" id="ARBA00022927"/>
    </source>
</evidence>
<comment type="subcellular location">
    <subcellularLocation>
        <location evidence="1">Membrane</location>
        <topology evidence="1">Multi-pass membrane protein</topology>
    </subcellularLocation>
</comment>
<feature type="transmembrane region" description="Helical" evidence="10">
    <location>
        <begin position="639"/>
        <end position="658"/>
    </location>
</feature>
<feature type="transmembrane region" description="Helical" evidence="10">
    <location>
        <begin position="719"/>
        <end position="742"/>
    </location>
</feature>
<feature type="transmembrane region" description="Helical" evidence="10">
    <location>
        <begin position="572"/>
        <end position="595"/>
    </location>
</feature>
<keyword evidence="7 10" id="KW-1133">Transmembrane helix</keyword>
<evidence type="ECO:0000256" key="9">
    <source>
        <dbReference type="SAM" id="MobiDB-lite"/>
    </source>
</evidence>
<feature type="transmembrane region" description="Helical" evidence="10">
    <location>
        <begin position="194"/>
        <end position="215"/>
    </location>
</feature>
<feature type="transmembrane region" description="Helical" evidence="10">
    <location>
        <begin position="84"/>
        <end position="103"/>
    </location>
</feature>
<evidence type="ECO:0000256" key="2">
    <source>
        <dbReference type="ARBA" id="ARBA00008807"/>
    </source>
</evidence>
<evidence type="ECO:0000313" key="11">
    <source>
        <dbReference type="EMBL" id="KZT36456.1"/>
    </source>
</evidence>
<feature type="transmembrane region" description="Helical" evidence="10">
    <location>
        <begin position="415"/>
        <end position="440"/>
    </location>
</feature>
<dbReference type="NCBIfam" id="TIGR00728">
    <property type="entry name" value="OPT_sfam"/>
    <property type="match status" value="1"/>
</dbReference>
<evidence type="ECO:0000256" key="8">
    <source>
        <dbReference type="ARBA" id="ARBA00023136"/>
    </source>
</evidence>
<dbReference type="GO" id="GO:0035673">
    <property type="term" value="F:oligopeptide transmembrane transporter activity"/>
    <property type="evidence" value="ECO:0007669"/>
    <property type="project" value="InterPro"/>
</dbReference>
<keyword evidence="6" id="KW-0653">Protein transport</keyword>
<dbReference type="Proteomes" id="UP000076798">
    <property type="component" value="Unassembled WGS sequence"/>
</dbReference>
<feature type="transmembrane region" description="Helical" evidence="10">
    <location>
        <begin position="461"/>
        <end position="482"/>
    </location>
</feature>
<name>A0A166BJK5_9AGAM</name>
<keyword evidence="5" id="KW-0571">Peptide transport</keyword>
<keyword evidence="8 10" id="KW-0472">Membrane</keyword>
<keyword evidence="12" id="KW-1185">Reference proteome</keyword>
<dbReference type="GO" id="GO:0016020">
    <property type="term" value="C:membrane"/>
    <property type="evidence" value="ECO:0007669"/>
    <property type="project" value="UniProtKB-SubCell"/>
</dbReference>
<dbReference type="GO" id="GO:0015031">
    <property type="term" value="P:protein transport"/>
    <property type="evidence" value="ECO:0007669"/>
    <property type="project" value="UniProtKB-KW"/>
</dbReference>
<keyword evidence="3" id="KW-0813">Transport</keyword>
<evidence type="ECO:0000313" key="12">
    <source>
        <dbReference type="Proteomes" id="UP000076798"/>
    </source>
</evidence>
<keyword evidence="4 10" id="KW-0812">Transmembrane</keyword>
<evidence type="ECO:0000256" key="10">
    <source>
        <dbReference type="SAM" id="Phobius"/>
    </source>
</evidence>
<evidence type="ECO:0000256" key="5">
    <source>
        <dbReference type="ARBA" id="ARBA00022856"/>
    </source>
</evidence>
<sequence>MAVDADPPVLLSGLTPSTSKQAEDEKAWKSDSGTSINDVVSPEKETPDSDWVKGEPIISTGEDVSNYAVDVRDDEDPSLTFRSLFIGTCVAGLGATVNQIYVFKPVDVPISGVFLLLFTYSFGLIWSLLPTGAFLEKSSRWGWLGRTMRFINPGPFGLKEHAVATLIATTASGGSQAVNNFAVQKLFYDTDVKALTAIFATFSTAVFGYGLVGLLRPLTVYPSEMVYWEKLPTVVTFQSLHWDRSLTSKRLKLFWVSLTGMAIWEIFPEYIFPLLNGFSIPCLASQHASPATRAVFTNIFGGAEGNEGLGLLSVSFDWAYIGSEFMSLPLVQQANSWIGYVICYVAVAGIYYSNSWDSKSLPMLTSSIFNPDSPTPYNQTQVFGPTFTLNNTAFEEVGLPRLAGSYVWSLMASNWAIGGLIAHCTLFWGPYVIASFRSAVNQTQPDRHWVAMNKKYKEVPWWWYTILLAFAFFAGLIVVIHGDTTLPAWGYLIALIMGAFITPFSNLLLARMGNGISTNQLFKIVAGALFPGKPVANLYFGMWSHDAVNTAITLAGDLKVGQYLKIPPRVMFLTQVWGTVFGVFINYAVMASVIASHRELLLDPVGTNVWSGATVQYLNSSAVTWSLAGHVFGIHSKYIWVPLGLLFGAIPTVVQYFIWKRWPRIGPVPVDKIILPLIYQYAQWMTLGVTSVITTTVLTGVISQVYLRRRHPGWFRKYNYLLGGALDGGAQIMLFVLSFAVFGASGKSRPFPQWWGNHQTETTNVDYCVALQ</sequence>
<dbReference type="EMBL" id="KV428107">
    <property type="protein sequence ID" value="KZT36456.1"/>
    <property type="molecule type" value="Genomic_DNA"/>
</dbReference>
<dbReference type="InterPro" id="IPR004648">
    <property type="entry name" value="Oligpept_transpt"/>
</dbReference>
<evidence type="ECO:0000256" key="7">
    <source>
        <dbReference type="ARBA" id="ARBA00022989"/>
    </source>
</evidence>
<comment type="similarity">
    <text evidence="2">Belongs to the oligopeptide OPT transporter family.</text>
</comment>
<dbReference type="InterPro" id="IPR004813">
    <property type="entry name" value="OPT"/>
</dbReference>
<dbReference type="Pfam" id="PF03169">
    <property type="entry name" value="OPT"/>
    <property type="match status" value="1"/>
</dbReference>
<feature type="transmembrane region" description="Helical" evidence="10">
    <location>
        <begin position="678"/>
        <end position="707"/>
    </location>
</feature>
<evidence type="ECO:0000256" key="1">
    <source>
        <dbReference type="ARBA" id="ARBA00004141"/>
    </source>
</evidence>
<organism evidence="11 12">
    <name type="scientific">Sistotremastrum suecicum HHB10207 ss-3</name>
    <dbReference type="NCBI Taxonomy" id="1314776"/>
    <lineage>
        <taxon>Eukaryota</taxon>
        <taxon>Fungi</taxon>
        <taxon>Dikarya</taxon>
        <taxon>Basidiomycota</taxon>
        <taxon>Agaricomycotina</taxon>
        <taxon>Agaricomycetes</taxon>
        <taxon>Sistotremastrales</taxon>
        <taxon>Sistotremastraceae</taxon>
        <taxon>Sistotremastrum</taxon>
    </lineage>
</organism>
<proteinExistence type="inferred from homology"/>
<evidence type="ECO:0000256" key="4">
    <source>
        <dbReference type="ARBA" id="ARBA00022692"/>
    </source>
</evidence>
<feature type="compositionally biased region" description="Basic and acidic residues" evidence="9">
    <location>
        <begin position="41"/>
        <end position="53"/>
    </location>
</feature>
<reference evidence="11 12" key="1">
    <citation type="journal article" date="2016" name="Mol. Biol. Evol.">
        <title>Comparative Genomics of Early-Diverging Mushroom-Forming Fungi Provides Insights into the Origins of Lignocellulose Decay Capabilities.</title>
        <authorList>
            <person name="Nagy L.G."/>
            <person name="Riley R."/>
            <person name="Tritt A."/>
            <person name="Adam C."/>
            <person name="Daum C."/>
            <person name="Floudas D."/>
            <person name="Sun H."/>
            <person name="Yadav J.S."/>
            <person name="Pangilinan J."/>
            <person name="Larsson K.H."/>
            <person name="Matsuura K."/>
            <person name="Barry K."/>
            <person name="Labutti K."/>
            <person name="Kuo R."/>
            <person name="Ohm R.A."/>
            <person name="Bhattacharya S.S."/>
            <person name="Shirouzu T."/>
            <person name="Yoshinaga Y."/>
            <person name="Martin F.M."/>
            <person name="Grigoriev I.V."/>
            <person name="Hibbett D.S."/>
        </authorList>
    </citation>
    <scope>NUCLEOTIDE SEQUENCE [LARGE SCALE GENOMIC DNA]</scope>
    <source>
        <strain evidence="11 12">HHB10207 ss-3</strain>
    </source>
</reference>
<dbReference type="AlphaFoldDB" id="A0A166BJK5"/>
<accession>A0A166BJK5</accession>
<gene>
    <name evidence="11" type="ORF">SISSUDRAFT_1007538</name>
</gene>